<sequence>MRGMGVAQLERLRVTCQKAPPVQPPVLLPSHHFFLPAPYPDPAGGYGQLGLNQALFLQSLGYGGLGGSDRGLGSDQVRVEFGGMGVGLRGGSYLGENSKELSSIPNPVRYPADQCGLCHKPQKKRVFNGGSLGCNNNGLMREKYADDPSDLMINGFSFNVGNKQHIHGVNVDKVKPSTSISPLPLFLIGCVFDGYCLQGVEVVGIHRKGSSGAFMEYDFFPPGKGGRGSSTNDLDLSLFSEASVAVLGGGPGGGGGGGGSCVTTTTAGFDASSTSIDLSLKLSC</sequence>
<feature type="non-terminal residue" evidence="1">
    <location>
        <position position="1"/>
    </location>
</feature>
<gene>
    <name evidence="1" type="ORF">C3L33_11645</name>
</gene>
<name>A0A6A4LPE6_9ERIC</name>
<evidence type="ECO:0000313" key="1">
    <source>
        <dbReference type="EMBL" id="KAE9456437.1"/>
    </source>
</evidence>
<accession>A0A6A4LPE6</accession>
<dbReference type="EMBL" id="QEFC01001725">
    <property type="protein sequence ID" value="KAE9456437.1"/>
    <property type="molecule type" value="Genomic_DNA"/>
</dbReference>
<keyword evidence="2" id="KW-1185">Reference proteome</keyword>
<protein>
    <submittedName>
        <fullName evidence="1">Uncharacterized protein</fullName>
    </submittedName>
</protein>
<dbReference type="Proteomes" id="UP000428333">
    <property type="component" value="Linkage Group LG07"/>
</dbReference>
<proteinExistence type="predicted"/>
<comment type="caution">
    <text evidence="1">The sequence shown here is derived from an EMBL/GenBank/DDBJ whole genome shotgun (WGS) entry which is preliminary data.</text>
</comment>
<reference evidence="1 2" key="1">
    <citation type="journal article" date="2019" name="Genome Biol. Evol.">
        <title>The Rhododendron genome and chromosomal organization provide insight into shared whole-genome duplications across the heath family (Ericaceae).</title>
        <authorList>
            <person name="Soza V.L."/>
            <person name="Lindsley D."/>
            <person name="Waalkes A."/>
            <person name="Ramage E."/>
            <person name="Patwardhan R.P."/>
            <person name="Burton J.N."/>
            <person name="Adey A."/>
            <person name="Kumar A."/>
            <person name="Qiu R."/>
            <person name="Shendure J."/>
            <person name="Hall B."/>
        </authorList>
    </citation>
    <scope>NUCLEOTIDE SEQUENCE [LARGE SCALE GENOMIC DNA]</scope>
    <source>
        <strain evidence="1">RSF 1966-606</strain>
    </source>
</reference>
<evidence type="ECO:0000313" key="2">
    <source>
        <dbReference type="Proteomes" id="UP000428333"/>
    </source>
</evidence>
<dbReference type="AlphaFoldDB" id="A0A6A4LPE6"/>
<organism evidence="1 2">
    <name type="scientific">Rhododendron williamsianum</name>
    <dbReference type="NCBI Taxonomy" id="262921"/>
    <lineage>
        <taxon>Eukaryota</taxon>
        <taxon>Viridiplantae</taxon>
        <taxon>Streptophyta</taxon>
        <taxon>Embryophyta</taxon>
        <taxon>Tracheophyta</taxon>
        <taxon>Spermatophyta</taxon>
        <taxon>Magnoliopsida</taxon>
        <taxon>eudicotyledons</taxon>
        <taxon>Gunneridae</taxon>
        <taxon>Pentapetalae</taxon>
        <taxon>asterids</taxon>
        <taxon>Ericales</taxon>
        <taxon>Ericaceae</taxon>
        <taxon>Ericoideae</taxon>
        <taxon>Rhodoreae</taxon>
        <taxon>Rhododendron</taxon>
    </lineage>
</organism>
<dbReference type="OrthoDB" id="1917522at2759"/>